<evidence type="ECO:0000313" key="6">
    <source>
        <dbReference type="Proteomes" id="UP000164320"/>
    </source>
</evidence>
<dbReference type="EMBL" id="HQ221963">
    <property type="protein sequence ID" value="ADW24414.1"/>
    <property type="molecule type" value="Genomic_DNA"/>
</dbReference>
<feature type="compositionally biased region" description="Pro residues" evidence="1">
    <location>
        <begin position="72"/>
        <end position="82"/>
    </location>
</feature>
<feature type="compositionally biased region" description="Polar residues" evidence="1">
    <location>
        <begin position="121"/>
        <end position="141"/>
    </location>
</feature>
<name>E9M5Q6_9GAMA</name>
<dbReference type="Gene3D" id="3.30.70.390">
    <property type="entry name" value="Epstein Barr virus nuclear antigen-1, DNA-binding domain"/>
    <property type="match status" value="1"/>
</dbReference>
<organism evidence="3 5">
    <name type="scientific">Cricetid gammaherpesvirus 2</name>
    <dbReference type="NCBI Taxonomy" id="1605972"/>
    <lineage>
        <taxon>Viruses</taxon>
        <taxon>Duplodnaviria</taxon>
        <taxon>Heunggongvirae</taxon>
        <taxon>Peploviricota</taxon>
        <taxon>Herviviricetes</taxon>
        <taxon>Herpesvirales</taxon>
        <taxon>Orthoherpesviridae</taxon>
        <taxon>Gammaherpesvirinae</taxon>
        <taxon>Rhadinovirus</taxon>
        <taxon>Rhadinovirus cricetidgamma2</taxon>
    </lineage>
</organism>
<dbReference type="KEGG" id="vg:10192264"/>
<dbReference type="InterPro" id="IPR048523">
    <property type="entry name" value="LANA1_DNA-bd"/>
</dbReference>
<feature type="domain" description="Protein LANA1-like DNA-binding" evidence="2">
    <location>
        <begin position="176"/>
        <end position="294"/>
    </location>
</feature>
<dbReference type="GO" id="GO:0003677">
    <property type="term" value="F:DNA binding"/>
    <property type="evidence" value="ECO:0007669"/>
    <property type="project" value="InterPro"/>
</dbReference>
<proteinExistence type="predicted"/>
<gene>
    <name evidence="4" type="ORF">RHVP-L.73</name>
    <name evidence="3" type="ORF">RHVP.73</name>
</gene>
<evidence type="ECO:0000313" key="3">
    <source>
        <dbReference type="EMBL" id="ADW24414.1"/>
    </source>
</evidence>
<dbReference type="InterPro" id="IPR037007">
    <property type="entry name" value="EBNA1_DNA-bd_sf"/>
</dbReference>
<keyword evidence="5" id="KW-1185">Reference proteome</keyword>
<protein>
    <submittedName>
        <fullName evidence="3">LANA-like protein</fullName>
    </submittedName>
</protein>
<evidence type="ECO:0000313" key="5">
    <source>
        <dbReference type="Proteomes" id="UP000134313"/>
    </source>
</evidence>
<dbReference type="GO" id="GO:0042025">
    <property type="term" value="C:host cell nucleus"/>
    <property type="evidence" value="ECO:0007669"/>
    <property type="project" value="InterPro"/>
</dbReference>
<evidence type="ECO:0000313" key="4">
    <source>
        <dbReference type="EMBL" id="ADW24496.1"/>
    </source>
</evidence>
<dbReference type="Pfam" id="PF21501">
    <property type="entry name" value="LANA1_DNA-bd"/>
    <property type="match status" value="1"/>
</dbReference>
<evidence type="ECO:0000259" key="2">
    <source>
        <dbReference type="Pfam" id="PF21501"/>
    </source>
</evidence>
<accession>E9M5Q6</accession>
<feature type="compositionally biased region" description="Basic residues" evidence="1">
    <location>
        <begin position="1"/>
        <end position="14"/>
    </location>
</feature>
<feature type="compositionally biased region" description="Basic residues" evidence="1">
    <location>
        <begin position="25"/>
        <end position="36"/>
    </location>
</feature>
<dbReference type="RefSeq" id="YP_004207909.1">
    <property type="nucleotide sequence ID" value="NC_015049.1"/>
</dbReference>
<sequence>MFKSPKSTRRHGERHTRSSCNQRCNKQKASKKRAGPMKKTVDGESSSSGIANAPPQKPHPESSLHTEELPEEPSPASPPEAPSSPETGQTSQEPHSDMDTPIDTPTPADSPSPADSPTPMETTSPPQPTTSMEPTNTQSTRPLPPNTQPDKVNRPKTPKLSTSRYQQPIDVNKALPKKYRAMRRFLEREIGEPMKPDATPPVTFKGCVFIQNVSPFSLNRTAKALQSPAITTCKPCAMPKPMGATARSTRYFAMCYCENKAIARKIKRALDKHSAIFETKTTTMILKSKKPFPV</sequence>
<evidence type="ECO:0000256" key="1">
    <source>
        <dbReference type="SAM" id="MobiDB-lite"/>
    </source>
</evidence>
<feature type="region of interest" description="Disordered" evidence="1">
    <location>
        <begin position="1"/>
        <end position="167"/>
    </location>
</feature>
<feature type="compositionally biased region" description="Basic and acidic residues" evidence="1">
    <location>
        <begin position="58"/>
        <end position="68"/>
    </location>
</feature>
<dbReference type="Proteomes" id="UP000134313">
    <property type="component" value="Segment"/>
</dbReference>
<dbReference type="Proteomes" id="UP000164320">
    <property type="component" value="Genome"/>
</dbReference>
<reference evidence="5 6" key="1">
    <citation type="journal article" date="2011" name="J. Virol.">
        <title>Identification and sequencing of a novel rodent gammaherpesvirus that establishes acute and latent infection in laboratory mice.</title>
        <authorList>
            <person name="Loh J."/>
            <person name="Zhao G."/>
            <person name="Nelson C.A."/>
            <person name="Coder P."/>
            <person name="Droit L."/>
            <person name="Handley S.A."/>
            <person name="Johnson L.S."/>
            <person name="Vachharajani P."/>
            <person name="Guzman H."/>
            <person name="Tesh R.B."/>
            <person name="Wang D."/>
            <person name="Fremont D.H."/>
            <person name="Virgin H.W."/>
        </authorList>
    </citation>
    <scope>NUCLEOTIDE SEQUENCE [LARGE SCALE GENOMIC DNA]</scope>
</reference>
<dbReference type="EMBL" id="HQ698924">
    <property type="protein sequence ID" value="ADW24496.1"/>
    <property type="molecule type" value="Genomic_DNA"/>
</dbReference>
<dbReference type="GeneID" id="10192264"/>
<dbReference type="OrthoDB" id="40051at10239"/>